<dbReference type="OrthoDB" id="1272218at2"/>
<feature type="chain" id="PRO_5011563982" evidence="1">
    <location>
        <begin position="21"/>
        <end position="434"/>
    </location>
</feature>
<gene>
    <name evidence="2" type="ORF">SAMN05421664_0749</name>
</gene>
<dbReference type="AlphaFoldDB" id="A0A1H0YIC0"/>
<dbReference type="EMBL" id="FNKL01000001">
    <property type="protein sequence ID" value="SDQ15005.1"/>
    <property type="molecule type" value="Genomic_DNA"/>
</dbReference>
<reference evidence="3" key="1">
    <citation type="submission" date="2016-10" db="EMBL/GenBank/DDBJ databases">
        <authorList>
            <person name="Varghese N."/>
            <person name="Submissions S."/>
        </authorList>
    </citation>
    <scope>NUCLEOTIDE SEQUENCE [LARGE SCALE GENOMIC DNA]</scope>
    <source>
        <strain evidence="3">DSM 17072</strain>
    </source>
</reference>
<dbReference type="STRING" id="311333.SAMN05421664_0749"/>
<proteinExistence type="predicted"/>
<evidence type="ECO:0000313" key="2">
    <source>
        <dbReference type="EMBL" id="SDQ15005.1"/>
    </source>
</evidence>
<feature type="signal peptide" evidence="1">
    <location>
        <begin position="1"/>
        <end position="20"/>
    </location>
</feature>
<accession>A0A1H0YIC0</accession>
<dbReference type="Proteomes" id="UP000199627">
    <property type="component" value="Unassembled WGS sequence"/>
</dbReference>
<evidence type="ECO:0000256" key="1">
    <source>
        <dbReference type="SAM" id="SignalP"/>
    </source>
</evidence>
<organism evidence="2 3">
    <name type="scientific">Chryseobacterium soldanellicola</name>
    <dbReference type="NCBI Taxonomy" id="311333"/>
    <lineage>
        <taxon>Bacteria</taxon>
        <taxon>Pseudomonadati</taxon>
        <taxon>Bacteroidota</taxon>
        <taxon>Flavobacteriia</taxon>
        <taxon>Flavobacteriales</taxon>
        <taxon>Weeksellaceae</taxon>
        <taxon>Chryseobacterium group</taxon>
        <taxon>Chryseobacterium</taxon>
    </lineage>
</organism>
<evidence type="ECO:0000313" key="3">
    <source>
        <dbReference type="Proteomes" id="UP000199627"/>
    </source>
</evidence>
<dbReference type="RefSeq" id="WP_089753729.1">
    <property type="nucleotide sequence ID" value="NZ_FNKL01000001.1"/>
</dbReference>
<protein>
    <submittedName>
        <fullName evidence="2">Uncharacterized protein</fullName>
    </submittedName>
</protein>
<sequence length="434" mass="45234">MKNKITLTCFALSFASFANAQVGINTPNPASTFDIVAKSATGTSKAPEGLLVPRIDRLRAQSMDGIATSTLIFVNNATTGTQTGKAVNINSVGYYYFDGTNWIKLNSGTINDKDTNIYNSNGSLAGNRTVAQNANTLAFTGSAINAFSVDGNTFSVDAANNRVGIGTTSPNNLLDLGQSNGKKLALWNSTAGDDFYGFGAAANVLQIFAGAPADGNALMTLNKTGKVGIGTTNPQTNFHTIGTRRFENATPGSVTVGSVLTATDGNGTAEWKTPVAEAVVGALTGSGINIPFVNNSDYKYTGRYITLPPGRWAVTITQLAQTVGTLDTDDWMFVRSTFTDQNVAVGAVATRSADVNGGPSLMSFRVQGPGVSTNPQQFDVFQGAVFINNTSGANKTYRYIVGATVTGGGPNSATTIQNFGGTWSESSIYATAIK</sequence>
<keyword evidence="1" id="KW-0732">Signal</keyword>
<name>A0A1H0YIC0_9FLAO</name>
<keyword evidence="3" id="KW-1185">Reference proteome</keyword>